<name>A0A4P7D158_9BURK</name>
<feature type="chain" id="PRO_5021010230" description="YXWGXW repeat-containing protein" evidence="1">
    <location>
        <begin position="25"/>
        <end position="99"/>
    </location>
</feature>
<evidence type="ECO:0008006" key="4">
    <source>
        <dbReference type="Google" id="ProtNLM"/>
    </source>
</evidence>
<keyword evidence="3" id="KW-1185">Reference proteome</keyword>
<dbReference type="Pfam" id="PF12779">
    <property type="entry name" value="WXXGXW"/>
    <property type="match status" value="2"/>
</dbReference>
<dbReference type="InterPro" id="IPR024447">
    <property type="entry name" value="YXWGXW_rpt"/>
</dbReference>
<keyword evidence="1" id="KW-0732">Signal</keyword>
<evidence type="ECO:0000313" key="3">
    <source>
        <dbReference type="Proteomes" id="UP000295727"/>
    </source>
</evidence>
<reference evidence="2 3" key="1">
    <citation type="submission" date="2019-03" db="EMBL/GenBank/DDBJ databases">
        <title>Paraburkholderia sp. 7MH5, isolated from subtropical forest soil.</title>
        <authorList>
            <person name="Gao Z.-H."/>
            <person name="Qiu L.-H."/>
        </authorList>
    </citation>
    <scope>NUCLEOTIDE SEQUENCE [LARGE SCALE GENOMIC DNA]</scope>
    <source>
        <strain evidence="2 3">7MH5</strain>
    </source>
</reference>
<gene>
    <name evidence="2" type="ORF">E1956_26975</name>
</gene>
<dbReference type="Proteomes" id="UP000295727">
    <property type="component" value="Chromosome 3"/>
</dbReference>
<evidence type="ECO:0000313" key="2">
    <source>
        <dbReference type="EMBL" id="QBR00897.1"/>
    </source>
</evidence>
<organism evidence="2 3">
    <name type="scientific">Paraburkholderia pallida</name>
    <dbReference type="NCBI Taxonomy" id="2547399"/>
    <lineage>
        <taxon>Bacteria</taxon>
        <taxon>Pseudomonadati</taxon>
        <taxon>Pseudomonadota</taxon>
        <taxon>Betaproteobacteria</taxon>
        <taxon>Burkholderiales</taxon>
        <taxon>Burkholderiaceae</taxon>
        <taxon>Paraburkholderia</taxon>
    </lineage>
</organism>
<dbReference type="EMBL" id="CP038150">
    <property type="protein sequence ID" value="QBR00897.1"/>
    <property type="molecule type" value="Genomic_DNA"/>
</dbReference>
<evidence type="ECO:0000256" key="1">
    <source>
        <dbReference type="SAM" id="SignalP"/>
    </source>
</evidence>
<dbReference type="KEGG" id="ppai:E1956_26975"/>
<dbReference type="RefSeq" id="WP_134754991.1">
    <property type="nucleotide sequence ID" value="NZ_CP038150.1"/>
</dbReference>
<dbReference type="OrthoDB" id="121499at2"/>
<sequence length="99" mass="11027">MKKRNLVRAGAAVLAALGASAVFAQAVVVAPVPPPPVRFEPVPVARPGYVWDPGHWLWRAGAYAWVPGHWQVVRPGYRWMPGHWVARGVTWCWMPGHWA</sequence>
<protein>
    <recommendedName>
        <fullName evidence="4">YXWGXW repeat-containing protein</fullName>
    </recommendedName>
</protein>
<feature type="signal peptide" evidence="1">
    <location>
        <begin position="1"/>
        <end position="24"/>
    </location>
</feature>
<proteinExistence type="predicted"/>
<dbReference type="AlphaFoldDB" id="A0A4P7D158"/>
<accession>A0A4P7D158</accession>